<reference evidence="1 2" key="1">
    <citation type="journal article" date="2013" name="Genome Announc.">
        <title>Draft Genome Sequence of Psychrobacter aquaticus Strain CMS 56T, Isolated from a Cyanobacterial Mat Sample Collected from Water Bodies in the McMurdo Dry Valley Region of Antarctica.</title>
        <authorList>
            <person name="Reddy G.S."/>
            <person name="Ara S."/>
            <person name="Singh A."/>
            <person name="Kumar Pinnaka A."/>
            <person name="Shivaji S."/>
        </authorList>
    </citation>
    <scope>NUCLEOTIDE SEQUENCE [LARGE SCALE GENOMIC DNA]</scope>
    <source>
        <strain evidence="1 2">CMS 56</strain>
    </source>
</reference>
<sequence>MAGYCVAPVSKAYSHFLHKKAEHNLSFVLCSYALTVPIKTVLTQSSMLKIN</sequence>
<accession>U4T7G8</accession>
<evidence type="ECO:0000313" key="1">
    <source>
        <dbReference type="EMBL" id="ERL56056.1"/>
    </source>
</evidence>
<dbReference type="EMBL" id="AUSW01000016">
    <property type="protein sequence ID" value="ERL56056.1"/>
    <property type="molecule type" value="Genomic_DNA"/>
</dbReference>
<evidence type="ECO:0000313" key="2">
    <source>
        <dbReference type="Proteomes" id="UP000016761"/>
    </source>
</evidence>
<dbReference type="PATRIC" id="fig|1354303.4.peg.1099"/>
<dbReference type="AlphaFoldDB" id="U4T7G8"/>
<proteinExistence type="predicted"/>
<protein>
    <submittedName>
        <fullName evidence="1">Uncharacterized protein</fullName>
    </submittedName>
</protein>
<keyword evidence="2" id="KW-1185">Reference proteome</keyword>
<comment type="caution">
    <text evidence="1">The sequence shown here is derived from an EMBL/GenBank/DDBJ whole genome shotgun (WGS) entry which is preliminary data.</text>
</comment>
<gene>
    <name evidence="1" type="ORF">M917_1116</name>
</gene>
<name>U4T7G8_9GAMM</name>
<dbReference type="Proteomes" id="UP000016761">
    <property type="component" value="Unassembled WGS sequence"/>
</dbReference>
<organism evidence="1 2">
    <name type="scientific">Psychrobacter aquaticus CMS 56</name>
    <dbReference type="NCBI Taxonomy" id="1354303"/>
    <lineage>
        <taxon>Bacteria</taxon>
        <taxon>Pseudomonadati</taxon>
        <taxon>Pseudomonadota</taxon>
        <taxon>Gammaproteobacteria</taxon>
        <taxon>Moraxellales</taxon>
        <taxon>Moraxellaceae</taxon>
        <taxon>Psychrobacter</taxon>
    </lineage>
</organism>